<gene>
    <name evidence="2" type="ORF">GCM10022261_11510</name>
</gene>
<accession>A0ABP8EIB7</accession>
<dbReference type="EMBL" id="BAABAZ010000004">
    <property type="protein sequence ID" value="GAA4283620.1"/>
    <property type="molecule type" value="Genomic_DNA"/>
</dbReference>
<proteinExistence type="predicted"/>
<reference evidence="3" key="1">
    <citation type="journal article" date="2019" name="Int. J. Syst. Evol. Microbiol.">
        <title>The Global Catalogue of Microorganisms (GCM) 10K type strain sequencing project: providing services to taxonomists for standard genome sequencing and annotation.</title>
        <authorList>
            <consortium name="The Broad Institute Genomics Platform"/>
            <consortium name="The Broad Institute Genome Sequencing Center for Infectious Disease"/>
            <person name="Wu L."/>
            <person name="Ma J."/>
        </authorList>
    </citation>
    <scope>NUCLEOTIDE SEQUENCE [LARGE SCALE GENOMIC DNA]</scope>
    <source>
        <strain evidence="3">JCM 17458</strain>
    </source>
</reference>
<organism evidence="2 3">
    <name type="scientific">Brevibacterium daeguense</name>
    <dbReference type="NCBI Taxonomy" id="909936"/>
    <lineage>
        <taxon>Bacteria</taxon>
        <taxon>Bacillati</taxon>
        <taxon>Actinomycetota</taxon>
        <taxon>Actinomycetes</taxon>
        <taxon>Micrococcales</taxon>
        <taxon>Brevibacteriaceae</taxon>
        <taxon>Brevibacterium</taxon>
    </lineage>
</organism>
<name>A0ABP8EIB7_9MICO</name>
<evidence type="ECO:0008006" key="4">
    <source>
        <dbReference type="Google" id="ProtNLM"/>
    </source>
</evidence>
<evidence type="ECO:0000256" key="1">
    <source>
        <dbReference type="SAM" id="MobiDB-lite"/>
    </source>
</evidence>
<evidence type="ECO:0000313" key="3">
    <source>
        <dbReference type="Proteomes" id="UP001501586"/>
    </source>
</evidence>
<feature type="region of interest" description="Disordered" evidence="1">
    <location>
        <begin position="44"/>
        <end position="67"/>
    </location>
</feature>
<sequence>MHTESVTTHSEFRHARRALRPLAGVLLGVLLLAGCAPDPGLRVEDPGVPAPTVTASEPAGPPDEPFSAGEVREAIISANGPARQQGMDQVHEVLLVCSGCLRLHDPFIAGGQKFQIAMVSTPSDQQLFAGVVVSEEDGEPEVNLIVSGHDLTLTPGRGGTLVAQESTYRERDPECCPSGWSVRVYRYHDGRFEAGQRISQNSGN</sequence>
<evidence type="ECO:0000313" key="2">
    <source>
        <dbReference type="EMBL" id="GAA4283620.1"/>
    </source>
</evidence>
<keyword evidence="3" id="KW-1185">Reference proteome</keyword>
<dbReference type="Proteomes" id="UP001501586">
    <property type="component" value="Unassembled WGS sequence"/>
</dbReference>
<comment type="caution">
    <text evidence="2">The sequence shown here is derived from an EMBL/GenBank/DDBJ whole genome shotgun (WGS) entry which is preliminary data.</text>
</comment>
<protein>
    <recommendedName>
        <fullName evidence="4">Lipoprotein</fullName>
    </recommendedName>
</protein>